<feature type="compositionally biased region" description="Basic and acidic residues" evidence="1">
    <location>
        <begin position="119"/>
        <end position="134"/>
    </location>
</feature>
<keyword evidence="3" id="KW-0966">Cell projection</keyword>
<dbReference type="PANTHER" id="PTHR37533">
    <property type="entry name" value="FLAGELLAR HOOK-LENGTH CONTROL PROTEIN"/>
    <property type="match status" value="1"/>
</dbReference>
<feature type="compositionally biased region" description="Basic and acidic residues" evidence="1">
    <location>
        <begin position="85"/>
        <end position="103"/>
    </location>
</feature>
<dbReference type="AlphaFoldDB" id="A0A9X3CCY7"/>
<feature type="compositionally biased region" description="Low complexity" evidence="1">
    <location>
        <begin position="59"/>
        <end position="84"/>
    </location>
</feature>
<dbReference type="CDD" id="cd17470">
    <property type="entry name" value="T3SS_Flik_C"/>
    <property type="match status" value="1"/>
</dbReference>
<keyword evidence="4" id="KW-1185">Reference proteome</keyword>
<sequence length="700" mass="71805">MNINLSSVFGSSKSETLSSEGATASSESKDSEGFLSKLTSLISGEGEQGSDEKGKVEESAQSSSADKSSSTEKSLSTDGESSSSEEAKAEIKKSSESTDEVLKQADASDDEEKSVSSAEKSKESNELGDTKETKTSQVSSAEKNTQSDSDTVKSSEAESVDTGKQTQQKVSAEESEKAQATKAKQETDEMLGRINESNNALQSKDGKPLPQQEGEKVISDGEPKDPKVAAAAVAAKSQAGSNDSVVGDGKVAQQSPNQFAASSEQPANAQQSDNIPESAKRFIQQDPSTHQVKGANSQADAEANQNAGIKAATAAAVVGQKPEEGALTKAPQGEASIVSSGVEELTPGEEGSVKAAAALGVGAAAQGDVKSAQSVQVTGSPQVSSAGASGVTSGGAGSAGTGAAVAAGAIAWNSTEQADPSAAQAQDAQGNKAKQAAVAASVHQALQQQGAQQTATAINADKAAMTQIASSMPSDLSQAQMQQLVAANMAPQVPQQQLNNQAALKAALGAKGVSSLAKGQDKQDVTGAQQFAGAAGAQQGSNSLQARVESAAQAQTPMMLTKETAGDQVAERVQMMMSKNLKNIDIRLDPPELGRMQIRMNMNGDGTAVHFTVANQQARDVIEQSMPRLREMLAQQGVQLNDTSVQQQSAGQQQGRYSAQNGNNAQGSGNEAAGMEENLDTDVNLDLNVATKRDGISYYA</sequence>
<name>A0A9X3CCY7_9VIBR</name>
<organism evidence="3 4">
    <name type="scientific">Vibrio paucivorans</name>
    <dbReference type="NCBI Taxonomy" id="2829489"/>
    <lineage>
        <taxon>Bacteria</taxon>
        <taxon>Pseudomonadati</taxon>
        <taxon>Pseudomonadota</taxon>
        <taxon>Gammaproteobacteria</taxon>
        <taxon>Vibrionales</taxon>
        <taxon>Vibrionaceae</taxon>
        <taxon>Vibrio</taxon>
    </lineage>
</organism>
<feature type="region of interest" description="Disordered" evidence="1">
    <location>
        <begin position="642"/>
        <end position="673"/>
    </location>
</feature>
<feature type="compositionally biased region" description="Polar residues" evidence="1">
    <location>
        <begin position="252"/>
        <end position="275"/>
    </location>
</feature>
<dbReference type="RefSeq" id="WP_265687052.1">
    <property type="nucleotide sequence ID" value="NZ_JAKRRX010000026.1"/>
</dbReference>
<feature type="compositionally biased region" description="Low complexity" evidence="1">
    <location>
        <begin position="303"/>
        <end position="320"/>
    </location>
</feature>
<feature type="compositionally biased region" description="Polar residues" evidence="1">
    <location>
        <begin position="1"/>
        <end position="26"/>
    </location>
</feature>
<feature type="compositionally biased region" description="Low complexity" evidence="1">
    <location>
        <begin position="646"/>
        <end position="673"/>
    </location>
</feature>
<feature type="compositionally biased region" description="Polar residues" evidence="1">
    <location>
        <begin position="135"/>
        <end position="149"/>
    </location>
</feature>
<dbReference type="PANTHER" id="PTHR37533:SF2">
    <property type="entry name" value="FLAGELLAR HOOK-LENGTH CONTROL PROTEIN"/>
    <property type="match status" value="1"/>
</dbReference>
<keyword evidence="3" id="KW-0969">Cilium</keyword>
<dbReference type="InterPro" id="IPR052563">
    <property type="entry name" value="FliK"/>
</dbReference>
<dbReference type="Pfam" id="PF02120">
    <property type="entry name" value="Flg_hook"/>
    <property type="match status" value="1"/>
</dbReference>
<keyword evidence="3" id="KW-0282">Flagellum</keyword>
<feature type="domain" description="Flagellar hook-length control protein-like C-terminal" evidence="2">
    <location>
        <begin position="571"/>
        <end position="654"/>
    </location>
</feature>
<evidence type="ECO:0000256" key="1">
    <source>
        <dbReference type="SAM" id="MobiDB-lite"/>
    </source>
</evidence>
<accession>A0A9X3CCY7</accession>
<evidence type="ECO:0000259" key="2">
    <source>
        <dbReference type="Pfam" id="PF02120"/>
    </source>
</evidence>
<gene>
    <name evidence="3" type="ORF">MD483_06705</name>
</gene>
<dbReference type="Gene3D" id="3.30.750.140">
    <property type="match status" value="1"/>
</dbReference>
<dbReference type="EMBL" id="JAKRRX010000026">
    <property type="protein sequence ID" value="MCW8333512.1"/>
    <property type="molecule type" value="Genomic_DNA"/>
</dbReference>
<proteinExistence type="predicted"/>
<reference evidence="3" key="1">
    <citation type="submission" date="2022-02" db="EMBL/GenBank/DDBJ databases">
        <title>Vibrio sp. nov., a new bacterium isolated from Bohai sea, China.</title>
        <authorList>
            <person name="Yuan Y."/>
        </authorList>
    </citation>
    <scope>NUCLEOTIDE SEQUENCE</scope>
    <source>
        <strain evidence="3">DBSS07</strain>
    </source>
</reference>
<evidence type="ECO:0000313" key="3">
    <source>
        <dbReference type="EMBL" id="MCW8333512.1"/>
    </source>
</evidence>
<dbReference type="InterPro" id="IPR038610">
    <property type="entry name" value="FliK-like_C_sf"/>
</dbReference>
<feature type="compositionally biased region" description="Basic and acidic residues" evidence="1">
    <location>
        <begin position="213"/>
        <end position="227"/>
    </location>
</feature>
<comment type="caution">
    <text evidence="3">The sequence shown here is derived from an EMBL/GenBank/DDBJ whole genome shotgun (WGS) entry which is preliminary data.</text>
</comment>
<evidence type="ECO:0000313" key="4">
    <source>
        <dbReference type="Proteomes" id="UP001155586"/>
    </source>
</evidence>
<feature type="compositionally biased region" description="Basic and acidic residues" evidence="1">
    <location>
        <begin position="171"/>
        <end position="191"/>
    </location>
</feature>
<feature type="region of interest" description="Disordered" evidence="1">
    <location>
        <begin position="1"/>
        <end position="349"/>
    </location>
</feature>
<feature type="compositionally biased region" description="Polar residues" evidence="1">
    <location>
        <begin position="285"/>
        <end position="299"/>
    </location>
</feature>
<protein>
    <submittedName>
        <fullName evidence="3">Flagellar hook-length control protein FliK</fullName>
    </submittedName>
</protein>
<dbReference type="InterPro" id="IPR021136">
    <property type="entry name" value="Flagellar_hook_control-like_C"/>
</dbReference>
<dbReference type="Proteomes" id="UP001155586">
    <property type="component" value="Unassembled WGS sequence"/>
</dbReference>